<organism evidence="7 8">
    <name type="scientific">Bowmanella pacifica</name>
    <dbReference type="NCBI Taxonomy" id="502051"/>
    <lineage>
        <taxon>Bacteria</taxon>
        <taxon>Pseudomonadati</taxon>
        <taxon>Pseudomonadota</taxon>
        <taxon>Gammaproteobacteria</taxon>
        <taxon>Alteromonadales</taxon>
        <taxon>Alteromonadaceae</taxon>
        <taxon>Bowmanella</taxon>
    </lineage>
</organism>
<dbReference type="EMBL" id="BMLS01000003">
    <property type="protein sequence ID" value="GGO70321.1"/>
    <property type="molecule type" value="Genomic_DNA"/>
</dbReference>
<protein>
    <submittedName>
        <fullName evidence="7">D-cysteine desulfhydrase</fullName>
    </submittedName>
</protein>
<reference evidence="7" key="2">
    <citation type="submission" date="2020-09" db="EMBL/GenBank/DDBJ databases">
        <authorList>
            <person name="Sun Q."/>
            <person name="Zhou Y."/>
        </authorList>
    </citation>
    <scope>NUCLEOTIDE SEQUENCE</scope>
    <source>
        <strain evidence="7">CGMCC 1.7086</strain>
    </source>
</reference>
<name>A0A918DL96_9ALTE</name>
<dbReference type="Gene3D" id="3.40.50.1100">
    <property type="match status" value="2"/>
</dbReference>
<feature type="active site" description="Nucleophile" evidence="4">
    <location>
        <position position="74"/>
    </location>
</feature>
<dbReference type="NCBIfam" id="TIGR01275">
    <property type="entry name" value="ACC_deam_rel"/>
    <property type="match status" value="1"/>
</dbReference>
<dbReference type="InterPro" id="IPR036052">
    <property type="entry name" value="TrpB-like_PALP_sf"/>
</dbReference>
<dbReference type="PIRSF" id="PIRSF006278">
    <property type="entry name" value="ACCD_DCysDesulf"/>
    <property type="match status" value="1"/>
</dbReference>
<dbReference type="AlphaFoldDB" id="A0A918DL96"/>
<sequence length="321" mass="34025">MSLDNRIELASLPTPLEPMQQLSEKLGGPQLWLKRDDLTGLALGGNKTRKLEYILFDAIEQGADCIITAGAIQSNHCRQTAAAAAKLGLECHLVLGGEAPEKCNGNLLLDTLLGAHIHWAGENRKGEGIPALIAELKAQGKTPYMVPYGGSNLLGALGYANAVLELVKQSETRFTHVVFASASGGTHAGILAGARLVGLDSQILGIRIDKADTPELLFADKVLNLANEAAEALALEPFNAKDVLLNEDYLGGGYAVIGDAERQAIDLLAKTEGILVDPVYTGRAMAGLLDLIQKGYFSADDKVLFWHTGGAPALFAYANEL</sequence>
<evidence type="ECO:0000313" key="7">
    <source>
        <dbReference type="EMBL" id="GGO70321.1"/>
    </source>
</evidence>
<dbReference type="PANTHER" id="PTHR43780">
    <property type="entry name" value="1-AMINOCYCLOPROPANE-1-CARBOXYLATE DEAMINASE-RELATED"/>
    <property type="match status" value="1"/>
</dbReference>
<accession>A0A918DL96</accession>
<evidence type="ECO:0000256" key="5">
    <source>
        <dbReference type="PIRSR" id="PIRSR006278-2"/>
    </source>
</evidence>
<feature type="modified residue" description="N6-(pyridoxal phosphate)lysine" evidence="5">
    <location>
        <position position="47"/>
    </location>
</feature>
<comment type="caution">
    <text evidence="7">The sequence shown here is derived from an EMBL/GenBank/DDBJ whole genome shotgun (WGS) entry which is preliminary data.</text>
</comment>
<evidence type="ECO:0000256" key="2">
    <source>
        <dbReference type="ARBA" id="ARBA00008639"/>
    </source>
</evidence>
<dbReference type="GO" id="GO:0019148">
    <property type="term" value="F:D-cysteine desulfhydrase activity"/>
    <property type="evidence" value="ECO:0007669"/>
    <property type="project" value="TreeGrafter"/>
</dbReference>
<reference evidence="7" key="1">
    <citation type="journal article" date="2014" name="Int. J. Syst. Evol. Microbiol.">
        <title>Complete genome sequence of Corynebacterium casei LMG S-19264T (=DSM 44701T), isolated from a smear-ripened cheese.</title>
        <authorList>
            <consortium name="US DOE Joint Genome Institute (JGI-PGF)"/>
            <person name="Walter F."/>
            <person name="Albersmeier A."/>
            <person name="Kalinowski J."/>
            <person name="Ruckert C."/>
        </authorList>
    </citation>
    <scope>NUCLEOTIDE SEQUENCE</scope>
    <source>
        <strain evidence="7">CGMCC 1.7086</strain>
    </source>
</reference>
<dbReference type="SUPFAM" id="SSF53686">
    <property type="entry name" value="Tryptophan synthase beta subunit-like PLP-dependent enzymes"/>
    <property type="match status" value="1"/>
</dbReference>
<evidence type="ECO:0000256" key="1">
    <source>
        <dbReference type="ARBA" id="ARBA00001933"/>
    </source>
</evidence>
<proteinExistence type="inferred from homology"/>
<dbReference type="InterPro" id="IPR001926">
    <property type="entry name" value="TrpB-like_PALP"/>
</dbReference>
<keyword evidence="8" id="KW-1185">Reference proteome</keyword>
<dbReference type="Pfam" id="PF00291">
    <property type="entry name" value="PALP"/>
    <property type="match status" value="1"/>
</dbReference>
<keyword evidence="3 5" id="KW-0663">Pyridoxal phosphate</keyword>
<evidence type="ECO:0000259" key="6">
    <source>
        <dbReference type="Pfam" id="PF00291"/>
    </source>
</evidence>
<comment type="cofactor">
    <cofactor evidence="1">
        <name>pyridoxal 5'-phosphate</name>
        <dbReference type="ChEBI" id="CHEBI:597326"/>
    </cofactor>
</comment>
<evidence type="ECO:0000256" key="3">
    <source>
        <dbReference type="ARBA" id="ARBA00022898"/>
    </source>
</evidence>
<feature type="domain" description="Tryptophan synthase beta chain-like PALP" evidence="6">
    <location>
        <begin position="9"/>
        <end position="309"/>
    </location>
</feature>
<evidence type="ECO:0000313" key="8">
    <source>
        <dbReference type="Proteomes" id="UP000606935"/>
    </source>
</evidence>
<dbReference type="Proteomes" id="UP000606935">
    <property type="component" value="Unassembled WGS sequence"/>
</dbReference>
<dbReference type="RefSeq" id="WP_188695085.1">
    <property type="nucleotide sequence ID" value="NZ_BMLS01000003.1"/>
</dbReference>
<dbReference type="InterPro" id="IPR005966">
    <property type="entry name" value="D-Cys_desShydrase"/>
</dbReference>
<evidence type="ECO:0000256" key="4">
    <source>
        <dbReference type="PIRSR" id="PIRSR006278-1"/>
    </source>
</evidence>
<comment type="similarity">
    <text evidence="2">Belongs to the ACC deaminase/D-cysteine desulfhydrase family.</text>
</comment>
<gene>
    <name evidence="7" type="primary">dcyD</name>
    <name evidence="7" type="ORF">GCM10010982_23540</name>
</gene>
<dbReference type="InterPro" id="IPR027278">
    <property type="entry name" value="ACCD_DCysDesulf"/>
</dbReference>
<dbReference type="PANTHER" id="PTHR43780:SF2">
    <property type="entry name" value="1-AMINOCYCLOPROPANE-1-CARBOXYLATE DEAMINASE-RELATED"/>
    <property type="match status" value="1"/>
</dbReference>